<feature type="domain" description="Malectin-like" evidence="2">
    <location>
        <begin position="7"/>
        <end position="182"/>
    </location>
</feature>
<reference evidence="3" key="1">
    <citation type="submission" date="2021-08" db="EMBL/GenBank/DDBJ databases">
        <title>WGS assembly of Ceratopteris richardii.</title>
        <authorList>
            <person name="Marchant D.B."/>
            <person name="Chen G."/>
            <person name="Jenkins J."/>
            <person name="Shu S."/>
            <person name="Leebens-Mack J."/>
            <person name="Grimwood J."/>
            <person name="Schmutz J."/>
            <person name="Soltis P."/>
            <person name="Soltis D."/>
            <person name="Chen Z.-H."/>
        </authorList>
    </citation>
    <scope>NUCLEOTIDE SEQUENCE</scope>
    <source>
        <strain evidence="3">Whitten #5841</strain>
        <tissue evidence="3">Leaf</tissue>
    </source>
</reference>
<name>A0A8T2RPE8_CERRI</name>
<dbReference type="OrthoDB" id="1111193at2759"/>
<evidence type="ECO:0000259" key="2">
    <source>
        <dbReference type="Pfam" id="PF12819"/>
    </source>
</evidence>
<protein>
    <recommendedName>
        <fullName evidence="2">Malectin-like domain-containing protein</fullName>
    </recommendedName>
</protein>
<dbReference type="GO" id="GO:0016020">
    <property type="term" value="C:membrane"/>
    <property type="evidence" value="ECO:0007669"/>
    <property type="project" value="UniProtKB-SubCell"/>
</dbReference>
<organism evidence="3 4">
    <name type="scientific">Ceratopteris richardii</name>
    <name type="common">Triangle waterfern</name>
    <dbReference type="NCBI Taxonomy" id="49495"/>
    <lineage>
        <taxon>Eukaryota</taxon>
        <taxon>Viridiplantae</taxon>
        <taxon>Streptophyta</taxon>
        <taxon>Embryophyta</taxon>
        <taxon>Tracheophyta</taxon>
        <taxon>Polypodiopsida</taxon>
        <taxon>Polypodiidae</taxon>
        <taxon>Polypodiales</taxon>
        <taxon>Pteridineae</taxon>
        <taxon>Pteridaceae</taxon>
        <taxon>Parkerioideae</taxon>
        <taxon>Ceratopteris</taxon>
    </lineage>
</organism>
<dbReference type="AlphaFoldDB" id="A0A8T2RPE8"/>
<dbReference type="PANTHER" id="PTHR45631:SF44">
    <property type="entry name" value="CARBOHYDRATE-BINDING PROTEIN OF THE ER PROTEIN"/>
    <property type="match status" value="1"/>
</dbReference>
<gene>
    <name evidence="3" type="ORF">KP509_26G070200</name>
</gene>
<dbReference type="InterPro" id="IPR024788">
    <property type="entry name" value="Malectin-like_Carb-bd_dom"/>
</dbReference>
<dbReference type="EMBL" id="CM035431">
    <property type="protein sequence ID" value="KAH7297445.1"/>
    <property type="molecule type" value="Genomic_DNA"/>
</dbReference>
<dbReference type="Gene3D" id="2.60.120.430">
    <property type="entry name" value="Galactose-binding lectin"/>
    <property type="match status" value="1"/>
</dbReference>
<dbReference type="Pfam" id="PF12819">
    <property type="entry name" value="Malectin_like"/>
    <property type="match status" value="1"/>
</dbReference>
<comment type="caution">
    <text evidence="3">The sequence shown here is derived from an EMBL/GenBank/DDBJ whole genome shotgun (WGS) entry which is preliminary data.</text>
</comment>
<dbReference type="PANTHER" id="PTHR45631">
    <property type="entry name" value="OS07G0107800 PROTEIN-RELATED"/>
    <property type="match status" value="1"/>
</dbReference>
<evidence type="ECO:0000313" key="3">
    <source>
        <dbReference type="EMBL" id="KAH7297445.1"/>
    </source>
</evidence>
<accession>A0A8T2RPE8</accession>
<keyword evidence="4" id="KW-1185">Reference proteome</keyword>
<proteinExistence type="predicted"/>
<evidence type="ECO:0000256" key="1">
    <source>
        <dbReference type="ARBA" id="ARBA00004167"/>
    </source>
</evidence>
<dbReference type="OMA" id="TGRDEYP"/>
<comment type="subcellular location">
    <subcellularLocation>
        <location evidence="1">Membrane</location>
        <topology evidence="1">Single-pass membrane protein</topology>
    </subcellularLocation>
</comment>
<sequence length="282" mass="32221">MRNAARNRALMSRHRINYGAASNDEYIRYQSYGLGDPYDRIWEPNITQPIITTTVDIRTDDFDHPPARVMQTAYQSSDSFRISFSLPSGTSYHFTLYFSEISTNVTMDGERVFGLQILNGSQIFGSMTVDLFELYNNTRNKAYIIYAVSPMYIDTAGVASFVFMKQNGSRFGPIISGIELFQFFDNDMSLGTDDNEVETLKHITTFFPSLDIWTGDPCLPYAYNWLTCTNDSRPYISTIYMNNQGLTGKIPEEFKSFKALTQLSLAETSSMDIFQTYHLFCT</sequence>
<dbReference type="Proteomes" id="UP000825935">
    <property type="component" value="Chromosome 26"/>
</dbReference>
<evidence type="ECO:0000313" key="4">
    <source>
        <dbReference type="Proteomes" id="UP000825935"/>
    </source>
</evidence>